<evidence type="ECO:0000259" key="2">
    <source>
        <dbReference type="Pfam" id="PF24883"/>
    </source>
</evidence>
<organism evidence="3 4">
    <name type="scientific">Cercospora berteroae</name>
    <dbReference type="NCBI Taxonomy" id="357750"/>
    <lineage>
        <taxon>Eukaryota</taxon>
        <taxon>Fungi</taxon>
        <taxon>Dikarya</taxon>
        <taxon>Ascomycota</taxon>
        <taxon>Pezizomycotina</taxon>
        <taxon>Dothideomycetes</taxon>
        <taxon>Dothideomycetidae</taxon>
        <taxon>Mycosphaerellales</taxon>
        <taxon>Mycosphaerellaceae</taxon>
        <taxon>Cercospora</taxon>
    </lineage>
</organism>
<keyword evidence="1" id="KW-0677">Repeat</keyword>
<comment type="caution">
    <text evidence="3">The sequence shown here is derived from an EMBL/GenBank/DDBJ whole genome shotgun (WGS) entry which is preliminary data.</text>
</comment>
<evidence type="ECO:0000313" key="3">
    <source>
        <dbReference type="EMBL" id="PPJ60492.1"/>
    </source>
</evidence>
<dbReference type="Proteomes" id="UP000237631">
    <property type="component" value="Unassembled WGS sequence"/>
</dbReference>
<protein>
    <recommendedName>
        <fullName evidence="2">Nephrocystin 3-like N-terminal domain-containing protein</fullName>
    </recommendedName>
</protein>
<name>A0A2S6CL89_9PEZI</name>
<evidence type="ECO:0000313" key="4">
    <source>
        <dbReference type="Proteomes" id="UP000237631"/>
    </source>
</evidence>
<dbReference type="EMBL" id="PNEN01000266">
    <property type="protein sequence ID" value="PPJ60492.1"/>
    <property type="molecule type" value="Genomic_DNA"/>
</dbReference>
<dbReference type="InterPro" id="IPR056884">
    <property type="entry name" value="NPHP3-like_N"/>
</dbReference>
<feature type="domain" description="Nephrocystin 3-like N-terminal" evidence="2">
    <location>
        <begin position="81"/>
        <end position="114"/>
    </location>
</feature>
<dbReference type="Pfam" id="PF24883">
    <property type="entry name" value="NPHP3_N"/>
    <property type="match status" value="1"/>
</dbReference>
<dbReference type="OrthoDB" id="7464126at2759"/>
<accession>A0A2S6CL89</accession>
<gene>
    <name evidence="3" type="ORF">CBER1_03225</name>
</gene>
<proteinExistence type="predicted"/>
<evidence type="ECO:0000256" key="1">
    <source>
        <dbReference type="ARBA" id="ARBA00022737"/>
    </source>
</evidence>
<dbReference type="AlphaFoldDB" id="A0A2S6CL89"/>
<reference evidence="4" key="1">
    <citation type="journal article" date="2017" name="bioRxiv">
        <title>Conservation of a gene cluster reveals novel cercosporin biosynthetic mechanisms and extends production to the genus Colletotrichum.</title>
        <authorList>
            <person name="de Jonge R."/>
            <person name="Ebert M.K."/>
            <person name="Huitt-Roehl C.R."/>
            <person name="Pal P."/>
            <person name="Suttle J.C."/>
            <person name="Spanner R.E."/>
            <person name="Neubauer J.D."/>
            <person name="Jurick W.M.II."/>
            <person name="Stott K.A."/>
            <person name="Secor G.A."/>
            <person name="Thomma B.P.H.J."/>
            <person name="Van de Peer Y."/>
            <person name="Townsend C.A."/>
            <person name="Bolton M.D."/>
        </authorList>
    </citation>
    <scope>NUCLEOTIDE SEQUENCE [LARGE SCALE GENOMIC DNA]</scope>
    <source>
        <strain evidence="4">CBS538.71</strain>
    </source>
</reference>
<sequence length="178" mass="19687">MTTERVAENADNGFVNNGVVKDISAFLHNNKIRSMGGMTFNNTYHGHTHADGYGPCIAALGQTNPRNHREALMRTNAPTEGTCQWILEDEKFQKWNGVTRPRDPLLWISAGTGKVHGSPSAPNVEENSTLGPPDFRMIVLSQSGPAFVVKHFKDFLSITLDHQPGKNTQSDLKLFIDE</sequence>
<keyword evidence="4" id="KW-1185">Reference proteome</keyword>